<dbReference type="Pfam" id="PF01494">
    <property type="entry name" value="FAD_binding_3"/>
    <property type="match status" value="1"/>
</dbReference>
<dbReference type="Gene3D" id="3.50.50.60">
    <property type="entry name" value="FAD/NAD(P)-binding domain"/>
    <property type="match status" value="1"/>
</dbReference>
<dbReference type="PANTHER" id="PTHR13789:SF311">
    <property type="entry name" value="HYDROXYLASE, PUTATIVE (AFU_ORTHOLOGUE AFUA_5G10180)-RELATED"/>
    <property type="match status" value="1"/>
</dbReference>
<name>A0A545V0P1_9HYPO</name>
<evidence type="ECO:0000256" key="4">
    <source>
        <dbReference type="ARBA" id="ARBA00023002"/>
    </source>
</evidence>
<keyword evidence="3" id="KW-0274">FAD</keyword>
<dbReference type="Proteomes" id="UP000315783">
    <property type="component" value="Unassembled WGS sequence"/>
</dbReference>
<gene>
    <name evidence="7" type="ORF">IF1G_06271</name>
</gene>
<dbReference type="GO" id="GO:0071949">
    <property type="term" value="F:FAD binding"/>
    <property type="evidence" value="ECO:0007669"/>
    <property type="project" value="InterPro"/>
</dbReference>
<protein>
    <submittedName>
        <fullName evidence="7">Salicylate hydroxylase</fullName>
    </submittedName>
</protein>
<feature type="domain" description="FAD-binding" evidence="6">
    <location>
        <begin position="9"/>
        <end position="338"/>
    </location>
</feature>
<dbReference type="SUPFAM" id="SSF51905">
    <property type="entry name" value="FAD/NAD(P)-binding domain"/>
    <property type="match status" value="1"/>
</dbReference>
<organism evidence="7 8">
    <name type="scientific">Cordyceps javanica</name>
    <dbReference type="NCBI Taxonomy" id="43265"/>
    <lineage>
        <taxon>Eukaryota</taxon>
        <taxon>Fungi</taxon>
        <taxon>Dikarya</taxon>
        <taxon>Ascomycota</taxon>
        <taxon>Pezizomycotina</taxon>
        <taxon>Sordariomycetes</taxon>
        <taxon>Hypocreomycetidae</taxon>
        <taxon>Hypocreales</taxon>
        <taxon>Cordycipitaceae</taxon>
        <taxon>Cordyceps</taxon>
    </lineage>
</organism>
<keyword evidence="2" id="KW-0285">Flavoprotein</keyword>
<dbReference type="PANTHER" id="PTHR13789">
    <property type="entry name" value="MONOOXYGENASE"/>
    <property type="match status" value="1"/>
</dbReference>
<proteinExistence type="inferred from homology"/>
<evidence type="ECO:0000259" key="6">
    <source>
        <dbReference type="Pfam" id="PF01494"/>
    </source>
</evidence>
<evidence type="ECO:0000256" key="3">
    <source>
        <dbReference type="ARBA" id="ARBA00022827"/>
    </source>
</evidence>
<dbReference type="InterPro" id="IPR036188">
    <property type="entry name" value="FAD/NAD-bd_sf"/>
</dbReference>
<dbReference type="AlphaFoldDB" id="A0A545V0P1"/>
<dbReference type="SUPFAM" id="SSF54373">
    <property type="entry name" value="FAD-linked reductases, C-terminal domain"/>
    <property type="match status" value="1"/>
</dbReference>
<dbReference type="EMBL" id="SPUK01000008">
    <property type="protein sequence ID" value="TQV95284.1"/>
    <property type="molecule type" value="Genomic_DNA"/>
</dbReference>
<keyword evidence="4" id="KW-0560">Oxidoreductase</keyword>
<keyword evidence="8" id="KW-1185">Reference proteome</keyword>
<comment type="similarity">
    <text evidence="1">Belongs to the paxM FAD-dependent monooxygenase family.</text>
</comment>
<evidence type="ECO:0000256" key="1">
    <source>
        <dbReference type="ARBA" id="ARBA00007992"/>
    </source>
</evidence>
<evidence type="ECO:0000256" key="2">
    <source>
        <dbReference type="ARBA" id="ARBA00022630"/>
    </source>
</evidence>
<dbReference type="PRINTS" id="PR00420">
    <property type="entry name" value="RNGMNOXGNASE"/>
</dbReference>
<evidence type="ECO:0000313" key="8">
    <source>
        <dbReference type="Proteomes" id="UP000315783"/>
    </source>
</evidence>
<dbReference type="GO" id="GO:0004497">
    <property type="term" value="F:monooxygenase activity"/>
    <property type="evidence" value="ECO:0007669"/>
    <property type="project" value="UniProtKB-KW"/>
</dbReference>
<sequence>MLPPGKPLDVVIVGAGIGGLTAAIACRRAAAPMNVTVLEKCPEILSIGAGIHIPPNACRVLAEFGLLDKLEQAGGYQVDQFKLLRYADGRVLASKPIRDRVTRTYSAQWIAIHRGDYQRVLLEEAAQLGAEIMTHAEAVDIESNLDRQTCVLLKSGRRLLADVVIGADGLWSNMRDIVSGSPMLPTETGDLAYRATFCRSDLTSLGDEGVNRLLEQSDIRVWIGPGRHAVFYPLRNHQEYNLVLIVADDLPQGVRTAKVAVEEMMSSFDGWDPILKKIMSCAKAEPLKWKLLHMEELAQWTRATTALLGDACHPSLPYLGQGAAMAVEDGATLGALLSRYNATKIAQDQCQQNQQISRLLHLYQDLRKSRAEILVAGATDTRHYYHLPDGSAQEKRDEELAKLSGMSWNGPCVFNWGDAEYQKNLLSFDAVR</sequence>
<dbReference type="PROSITE" id="PS51257">
    <property type="entry name" value="PROKAR_LIPOPROTEIN"/>
    <property type="match status" value="1"/>
</dbReference>
<dbReference type="InterPro" id="IPR050493">
    <property type="entry name" value="FAD-dep_Monooxygenase_BioMet"/>
</dbReference>
<accession>A0A545V0P1</accession>
<evidence type="ECO:0000256" key="5">
    <source>
        <dbReference type="ARBA" id="ARBA00023033"/>
    </source>
</evidence>
<comment type="caution">
    <text evidence="7">The sequence shown here is derived from an EMBL/GenBank/DDBJ whole genome shotgun (WGS) entry which is preliminary data.</text>
</comment>
<reference evidence="7 8" key="1">
    <citation type="journal article" date="2019" name="Appl. Microbiol. Biotechnol.">
        <title>Genome sequence of Isaria javanica and comparative genome analysis insights into family S53 peptidase evolution in fungal entomopathogens.</title>
        <authorList>
            <person name="Lin R."/>
            <person name="Zhang X."/>
            <person name="Xin B."/>
            <person name="Zou M."/>
            <person name="Gao Y."/>
            <person name="Qin F."/>
            <person name="Hu Q."/>
            <person name="Xie B."/>
            <person name="Cheng X."/>
        </authorList>
    </citation>
    <scope>NUCLEOTIDE SEQUENCE [LARGE SCALE GENOMIC DNA]</scope>
    <source>
        <strain evidence="7 8">IJ1G</strain>
    </source>
</reference>
<dbReference type="STRING" id="43265.A0A545V0P1"/>
<keyword evidence="5" id="KW-0503">Monooxygenase</keyword>
<dbReference type="InterPro" id="IPR002938">
    <property type="entry name" value="FAD-bd"/>
</dbReference>
<evidence type="ECO:0000313" key="7">
    <source>
        <dbReference type="EMBL" id="TQV95284.1"/>
    </source>
</evidence>